<keyword evidence="6" id="KW-1185">Reference proteome</keyword>
<protein>
    <submittedName>
        <fullName evidence="3 4">Universal stress protein</fullName>
    </submittedName>
</protein>
<dbReference type="CDD" id="cd00293">
    <property type="entry name" value="USP-like"/>
    <property type="match status" value="2"/>
</dbReference>
<accession>A0A1H1C3P7</accession>
<dbReference type="PRINTS" id="PR01438">
    <property type="entry name" value="UNVRSLSTRESS"/>
</dbReference>
<comment type="similarity">
    <text evidence="1">Belongs to the universal stress protein A family.</text>
</comment>
<dbReference type="RefSeq" id="WP_092536883.1">
    <property type="nucleotide sequence ID" value="NZ_FNKQ01000002.1"/>
</dbReference>
<feature type="domain" description="UspA" evidence="2">
    <location>
        <begin position="8"/>
        <end position="138"/>
    </location>
</feature>
<evidence type="ECO:0000256" key="1">
    <source>
        <dbReference type="ARBA" id="ARBA00008791"/>
    </source>
</evidence>
<evidence type="ECO:0000313" key="5">
    <source>
        <dbReference type="Proteomes" id="UP000199289"/>
    </source>
</evidence>
<dbReference type="OrthoDB" id="105697at2157"/>
<evidence type="ECO:0000259" key="2">
    <source>
        <dbReference type="Pfam" id="PF00582"/>
    </source>
</evidence>
<evidence type="ECO:0000313" key="3">
    <source>
        <dbReference type="EMBL" id="RDI71053.1"/>
    </source>
</evidence>
<dbReference type="Proteomes" id="UP000255421">
    <property type="component" value="Unassembled WGS sequence"/>
</dbReference>
<reference evidence="3 6" key="3">
    <citation type="submission" date="2018-07" db="EMBL/GenBank/DDBJ databases">
        <title>Genome sequence of extremly halophilic archaeon Halopelagius longus strain BC12-B1.</title>
        <authorList>
            <person name="Zhang X."/>
        </authorList>
    </citation>
    <scope>NUCLEOTIDE SEQUENCE [LARGE SCALE GENOMIC DNA]</scope>
    <source>
        <strain evidence="3 6">BC12-B1</strain>
    </source>
</reference>
<feature type="domain" description="UspA" evidence="2">
    <location>
        <begin position="147"/>
        <end position="277"/>
    </location>
</feature>
<dbReference type="AlphaFoldDB" id="A0A1H1C3P7"/>
<evidence type="ECO:0000313" key="4">
    <source>
        <dbReference type="EMBL" id="SDQ58781.1"/>
    </source>
</evidence>
<evidence type="ECO:0000313" key="6">
    <source>
        <dbReference type="Proteomes" id="UP000255421"/>
    </source>
</evidence>
<dbReference type="InterPro" id="IPR006015">
    <property type="entry name" value="Universal_stress_UspA"/>
</dbReference>
<proteinExistence type="inferred from homology"/>
<organism evidence="4 5">
    <name type="scientific">Halopelagius longus</name>
    <dbReference type="NCBI Taxonomy" id="1236180"/>
    <lineage>
        <taxon>Archaea</taxon>
        <taxon>Methanobacteriati</taxon>
        <taxon>Methanobacteriota</taxon>
        <taxon>Stenosarchaea group</taxon>
        <taxon>Halobacteria</taxon>
        <taxon>Halobacteriales</taxon>
        <taxon>Haloferacaceae</taxon>
    </lineage>
</organism>
<dbReference type="InterPro" id="IPR006016">
    <property type="entry name" value="UspA"/>
</dbReference>
<dbReference type="Gene3D" id="3.40.50.620">
    <property type="entry name" value="HUPs"/>
    <property type="match status" value="2"/>
</dbReference>
<dbReference type="InterPro" id="IPR014729">
    <property type="entry name" value="Rossmann-like_a/b/a_fold"/>
</dbReference>
<dbReference type="EMBL" id="QQST01000001">
    <property type="protein sequence ID" value="RDI71053.1"/>
    <property type="molecule type" value="Genomic_DNA"/>
</dbReference>
<dbReference type="EMBL" id="FNKQ01000002">
    <property type="protein sequence ID" value="SDQ58781.1"/>
    <property type="molecule type" value="Genomic_DNA"/>
</dbReference>
<dbReference type="PANTHER" id="PTHR46268:SF6">
    <property type="entry name" value="UNIVERSAL STRESS PROTEIN UP12"/>
    <property type="match status" value="1"/>
</dbReference>
<gene>
    <name evidence="3" type="ORF">DWB78_04520</name>
    <name evidence="4" type="ORF">SAMN05216278_2095</name>
</gene>
<dbReference type="Pfam" id="PF00582">
    <property type="entry name" value="Usp"/>
    <property type="match status" value="2"/>
</dbReference>
<name>A0A1H1C3P7_9EURY</name>
<reference evidence="4" key="1">
    <citation type="submission" date="2016-10" db="EMBL/GenBank/DDBJ databases">
        <authorList>
            <person name="de Groot N.N."/>
        </authorList>
    </citation>
    <scope>NUCLEOTIDE SEQUENCE [LARGE SCALE GENOMIC DNA]</scope>
    <source>
        <strain evidence="4">CGMCC 1.12397</strain>
    </source>
</reference>
<dbReference type="SUPFAM" id="SSF52402">
    <property type="entry name" value="Adenine nucleotide alpha hydrolases-like"/>
    <property type="match status" value="2"/>
</dbReference>
<dbReference type="PANTHER" id="PTHR46268">
    <property type="entry name" value="STRESS RESPONSE PROTEIN NHAX"/>
    <property type="match status" value="1"/>
</dbReference>
<dbReference type="Proteomes" id="UP000199289">
    <property type="component" value="Unassembled WGS sequence"/>
</dbReference>
<reference evidence="5" key="2">
    <citation type="submission" date="2016-10" db="EMBL/GenBank/DDBJ databases">
        <authorList>
            <person name="Varghese N."/>
            <person name="Submissions S."/>
        </authorList>
    </citation>
    <scope>NUCLEOTIDE SEQUENCE [LARGE SCALE GENOMIC DNA]</scope>
    <source>
        <strain evidence="5">CGMCC 1.12397</strain>
    </source>
</reference>
<sequence length="285" mass="29629">MDGLDSCDRVLVPTDRDDDVVALDHAVEIARRCDAELYVLSVVNPYGMSTVADRTEAESRAEDVVTAAAERAREEGVDADWAVETGEPSKQILETVDRTDSDVVAMGTHGRRGVERYVVGSVAEKVVRHSPVPVLTVRIDAPGELPYREVVVPTDGSEANDPAEVWGVGVAAAFDAEVHALSVVGSSGISGGGAGEEDSAEAAVEEVLERAERADAAAVSAVERGDPAEEIIAYSDAAGGDLVVMGTHGRTGLKHAVIGSVAENVVRRSPVPVLTVPGDGGERGA</sequence>